<keyword evidence="7 10" id="KW-0496">Mitochondrion</keyword>
<feature type="compositionally biased region" description="Basic and acidic residues" evidence="12">
    <location>
        <begin position="44"/>
        <end position="55"/>
    </location>
</feature>
<proteinExistence type="inferred from homology"/>
<evidence type="ECO:0000256" key="1">
    <source>
        <dbReference type="ARBA" id="ARBA00007472"/>
    </source>
</evidence>
<dbReference type="Proteomes" id="UP000006310">
    <property type="component" value="Chromosome 3"/>
</dbReference>
<reference evidence="13 14" key="1">
    <citation type="journal article" date="2011" name="Proc. Natl. Acad. Sci. U.S.A.">
        <title>Evolutionary erosion of yeast sex chromosomes by mating-type switching accidents.</title>
        <authorList>
            <person name="Gordon J.L."/>
            <person name="Armisen D."/>
            <person name="Proux-Wera E."/>
            <person name="Oheigeartaigh S.S."/>
            <person name="Byrne K.P."/>
            <person name="Wolfe K.H."/>
        </authorList>
    </citation>
    <scope>NUCLEOTIDE SEQUENCE [LARGE SCALE GENOMIC DNA]</scope>
    <source>
        <strain evidence="14">ATCC MYA-139 / BCRC 22969 / CBS 8797 / CCRC 22969 / KCTC 17520 / NBRC 10181 / NCYC 3082</strain>
    </source>
</reference>
<dbReference type="GO" id="GO:0005743">
    <property type="term" value="C:mitochondrial inner membrane"/>
    <property type="evidence" value="ECO:0007669"/>
    <property type="project" value="UniProtKB-SubCell"/>
</dbReference>
<dbReference type="eggNOG" id="ENOG502QQ1E">
    <property type="taxonomic scope" value="Eukaryota"/>
</dbReference>
<reference evidence="14" key="2">
    <citation type="submission" date="2012-08" db="EMBL/GenBank/DDBJ databases">
        <title>Genome sequence of Kazachstania naganishii.</title>
        <authorList>
            <person name="Gordon J.L."/>
            <person name="Armisen D."/>
            <person name="Proux-Wera E."/>
            <person name="OhEigeartaigh S.S."/>
            <person name="Byrne K.P."/>
            <person name="Wolfe K.H."/>
        </authorList>
    </citation>
    <scope>NUCLEOTIDE SEQUENCE [LARGE SCALE GENOMIC DNA]</scope>
    <source>
        <strain evidence="14">ATCC MYA-139 / BCRC 22969 / CBS 8797 / CCRC 22969 / KCTC 17520 / NBRC 10181 / NCYC 3082</strain>
    </source>
</reference>
<dbReference type="RefSeq" id="XP_022463808.1">
    <property type="nucleotide sequence ID" value="XM_022607187.1"/>
</dbReference>
<keyword evidence="5 10" id="KW-1133">Transmembrane helix</keyword>
<evidence type="ECO:0000256" key="11">
    <source>
        <dbReference type="SAM" id="Coils"/>
    </source>
</evidence>
<comment type="subunit">
    <text evidence="10">Homooligomer.</text>
</comment>
<dbReference type="AlphaFoldDB" id="J7RX00"/>
<feature type="coiled-coil region" evidence="11">
    <location>
        <begin position="172"/>
        <end position="206"/>
    </location>
</feature>
<dbReference type="PANTHER" id="PTHR31961:SF3">
    <property type="entry name" value="SENSITIVE TO HIGH EXPRESSION PROTEIN 9, MITOCHONDRIAL"/>
    <property type="match status" value="1"/>
</dbReference>
<evidence type="ECO:0000313" key="13">
    <source>
        <dbReference type="EMBL" id="CCK69562.1"/>
    </source>
</evidence>
<evidence type="ECO:0000256" key="6">
    <source>
        <dbReference type="ARBA" id="ARBA00023054"/>
    </source>
</evidence>
<comment type="subcellular location">
    <subcellularLocation>
        <location evidence="10">Mitochondrion inner membrane</location>
        <topology evidence="10">Multi-pass membrane protein</topology>
    </subcellularLocation>
</comment>
<dbReference type="HOGENOM" id="CLU_025632_5_1_1"/>
<keyword evidence="3 10" id="KW-0999">Mitochondrion inner membrane</keyword>
<protein>
    <recommendedName>
        <fullName evidence="10">Sensitive to high expression protein 9, mitochondrial</fullName>
    </recommendedName>
</protein>
<accession>J7RX00</accession>
<evidence type="ECO:0000256" key="3">
    <source>
        <dbReference type="ARBA" id="ARBA00022792"/>
    </source>
</evidence>
<keyword evidence="2 10" id="KW-0812">Transmembrane</keyword>
<comment type="function">
    <text evidence="9">Required for the maintenance of the structure of the mitochondrial inner membrane. Involved in mitochondrial morphology. Causes growth arrest when highly overexpressed.</text>
</comment>
<evidence type="ECO:0000313" key="14">
    <source>
        <dbReference type="Proteomes" id="UP000006310"/>
    </source>
</evidence>
<feature type="transmembrane region" description="Helical" evidence="10">
    <location>
        <begin position="291"/>
        <end position="311"/>
    </location>
</feature>
<comment type="similarity">
    <text evidence="1 10">Belongs to the SHE9 family.</text>
</comment>
<evidence type="ECO:0000256" key="5">
    <source>
        <dbReference type="ARBA" id="ARBA00022989"/>
    </source>
</evidence>
<dbReference type="GeneID" id="34525242"/>
<dbReference type="InterPro" id="IPR008839">
    <property type="entry name" value="MDM33_fungi"/>
</dbReference>
<feature type="region of interest" description="Disordered" evidence="12">
    <location>
        <begin position="31"/>
        <end position="55"/>
    </location>
</feature>
<evidence type="ECO:0000256" key="4">
    <source>
        <dbReference type="ARBA" id="ARBA00022946"/>
    </source>
</evidence>
<feature type="compositionally biased region" description="Polar residues" evidence="12">
    <location>
        <begin position="31"/>
        <end position="42"/>
    </location>
</feature>
<name>J7RX00_HUIN7</name>
<evidence type="ECO:0000256" key="8">
    <source>
        <dbReference type="ARBA" id="ARBA00023136"/>
    </source>
</evidence>
<organism evidence="13 14">
    <name type="scientific">Huiozyma naganishii (strain ATCC MYA-139 / BCRC 22969 / CBS 8797 / KCTC 17520 / NBRC 10181 / NCYC 3082 / Yp74L-3)</name>
    <name type="common">Yeast</name>
    <name type="synonym">Kazachstania naganishii</name>
    <dbReference type="NCBI Taxonomy" id="1071383"/>
    <lineage>
        <taxon>Eukaryota</taxon>
        <taxon>Fungi</taxon>
        <taxon>Dikarya</taxon>
        <taxon>Ascomycota</taxon>
        <taxon>Saccharomycotina</taxon>
        <taxon>Saccharomycetes</taxon>
        <taxon>Saccharomycetales</taxon>
        <taxon>Saccharomycetaceae</taxon>
        <taxon>Huiozyma</taxon>
    </lineage>
</organism>
<keyword evidence="14" id="KW-1185">Reference proteome</keyword>
<evidence type="ECO:0000256" key="2">
    <source>
        <dbReference type="ARBA" id="ARBA00022692"/>
    </source>
</evidence>
<keyword evidence="4 10" id="KW-0809">Transit peptide</keyword>
<dbReference type="PANTHER" id="PTHR31961">
    <property type="entry name" value="SENSITIVE TO HIGH EXPRESSION PROTEIN 9, MITOCHONDRIAL"/>
    <property type="match status" value="1"/>
</dbReference>
<dbReference type="Pfam" id="PF05546">
    <property type="entry name" value="She9_MDM33"/>
    <property type="match status" value="1"/>
</dbReference>
<evidence type="ECO:0000256" key="10">
    <source>
        <dbReference type="RuleBase" id="RU364128"/>
    </source>
</evidence>
<evidence type="ECO:0000256" key="7">
    <source>
        <dbReference type="ARBA" id="ARBA00023128"/>
    </source>
</evidence>
<keyword evidence="6 11" id="KW-0175">Coiled coil</keyword>
<dbReference type="KEGG" id="kng:KNAG_0C04600"/>
<feature type="transmembrane region" description="Helical" evidence="10">
    <location>
        <begin position="432"/>
        <end position="450"/>
    </location>
</feature>
<dbReference type="OrthoDB" id="5595506at2759"/>
<gene>
    <name evidence="13" type="primary">KNAG0C04600</name>
    <name evidence="13" type="ordered locus">KNAG_0C04600</name>
</gene>
<dbReference type="EMBL" id="HE978316">
    <property type="protein sequence ID" value="CCK69562.1"/>
    <property type="molecule type" value="Genomic_DNA"/>
</dbReference>
<evidence type="ECO:0000256" key="12">
    <source>
        <dbReference type="SAM" id="MobiDB-lite"/>
    </source>
</evidence>
<evidence type="ECO:0000256" key="9">
    <source>
        <dbReference type="ARBA" id="ARBA00024807"/>
    </source>
</evidence>
<dbReference type="GO" id="GO:0007007">
    <property type="term" value="P:inner mitochondrial membrane organization"/>
    <property type="evidence" value="ECO:0007669"/>
    <property type="project" value="EnsemblFungi"/>
</dbReference>
<keyword evidence="8 10" id="KW-0472">Membrane</keyword>
<sequence length="451" mass="52215">MFLRPVRGVKWQLATSRVRYSVNPARILSTGHSLNKQSNDQNAGEEKSKENEKGTLWEALQPKISVLKDRAEQVRGNVRSSRKQISDNLGIMKKSIQKANFKIAEQDRERQDSKLNYDIDAKTNSKIEGLPSDRESHRNRLSRKLTLYMDSLQETIFTATKVLNDVTGYSSIQQLRESIVTMERQLEEVKLEVKKCKTEYNDAIQTRIQSQREVNNLLQRKSSWSTEDLERFTQLYKDDTINSRRVEDLKVKLAHVESREDQLHDDLYRAILTRYHEEQIWSDKIRRTSTWGTFTLMGINICLFLILQLLLEPWKRRRLTRSFEDKFKAALEAHSVEQSAKFENLATKIDNTGGEPVNIEEIGDQKTELSSEETIQANEQEYATDMLAAPSKNTKLAPLHDFATVLLTLFHKIKQFYSFSPKHSVELSTTEFYLFSTTLMILTSLVTLAAL</sequence>